<gene>
    <name evidence="9" type="ORF">UT61_C0037G0003</name>
</gene>
<comment type="subcellular location">
    <subcellularLocation>
        <location evidence="6">Cytoplasm</location>
    </subcellularLocation>
</comment>
<proteinExistence type="inferred from homology"/>
<dbReference type="GO" id="GO:0005829">
    <property type="term" value="C:cytosol"/>
    <property type="evidence" value="ECO:0007669"/>
    <property type="project" value="TreeGrafter"/>
</dbReference>
<dbReference type="InterPro" id="IPR026564">
    <property type="entry name" value="Transcrip_reg_TACO1-like_dom3"/>
</dbReference>
<organism evidence="9 10">
    <name type="scientific">Candidatus Woesebacteria bacterium GW2011_GWA1_39_8</name>
    <dbReference type="NCBI Taxonomy" id="1618552"/>
    <lineage>
        <taxon>Bacteria</taxon>
        <taxon>Candidatus Woeseibacteriota</taxon>
    </lineage>
</organism>
<dbReference type="Proteomes" id="UP000034793">
    <property type="component" value="Unassembled WGS sequence"/>
</dbReference>
<comment type="caution">
    <text evidence="9">The sequence shown here is derived from an EMBL/GenBank/DDBJ whole genome shotgun (WGS) entry which is preliminary data.</text>
</comment>
<reference evidence="9 10" key="1">
    <citation type="journal article" date="2015" name="Nature">
        <title>rRNA introns, odd ribosomes, and small enigmatic genomes across a large radiation of phyla.</title>
        <authorList>
            <person name="Brown C.T."/>
            <person name="Hug L.A."/>
            <person name="Thomas B.C."/>
            <person name="Sharon I."/>
            <person name="Castelle C.J."/>
            <person name="Singh A."/>
            <person name="Wilkins M.J."/>
            <person name="Williams K.H."/>
            <person name="Banfield J.F."/>
        </authorList>
    </citation>
    <scope>NUCLEOTIDE SEQUENCE [LARGE SCALE GENOMIC DNA]</scope>
</reference>
<evidence type="ECO:0000313" key="10">
    <source>
        <dbReference type="Proteomes" id="UP000034793"/>
    </source>
</evidence>
<feature type="domain" description="TACO1/YebC-like second and third" evidence="7">
    <location>
        <begin position="81"/>
        <end position="236"/>
    </location>
</feature>
<dbReference type="Gene3D" id="3.30.70.980">
    <property type="match status" value="2"/>
</dbReference>
<evidence type="ECO:0000259" key="8">
    <source>
        <dbReference type="Pfam" id="PF20772"/>
    </source>
</evidence>
<dbReference type="InterPro" id="IPR017856">
    <property type="entry name" value="Integrase-like_N"/>
</dbReference>
<evidence type="ECO:0000256" key="5">
    <source>
        <dbReference type="ARBA" id="ARBA00023163"/>
    </source>
</evidence>
<evidence type="ECO:0000256" key="2">
    <source>
        <dbReference type="ARBA" id="ARBA00022490"/>
    </source>
</evidence>
<dbReference type="Gene3D" id="1.10.10.200">
    <property type="match status" value="1"/>
</dbReference>
<dbReference type="Pfam" id="PF20772">
    <property type="entry name" value="TACO1_YebC_N"/>
    <property type="match status" value="1"/>
</dbReference>
<dbReference type="InterPro" id="IPR049083">
    <property type="entry name" value="TACO1_YebC_N"/>
</dbReference>
<dbReference type="InterPro" id="IPR048300">
    <property type="entry name" value="TACO1_YebC-like_2nd/3rd_dom"/>
</dbReference>
<evidence type="ECO:0000256" key="3">
    <source>
        <dbReference type="ARBA" id="ARBA00023015"/>
    </source>
</evidence>
<dbReference type="AlphaFoldDB" id="A0A0G0S2V6"/>
<feature type="domain" description="TACO1/YebC-like N-terminal" evidence="8">
    <location>
        <begin position="5"/>
        <end position="77"/>
    </location>
</feature>
<evidence type="ECO:0000259" key="7">
    <source>
        <dbReference type="Pfam" id="PF01709"/>
    </source>
</evidence>
<dbReference type="NCBIfam" id="TIGR01033">
    <property type="entry name" value="YebC/PmpR family DNA-binding transcriptional regulator"/>
    <property type="match status" value="1"/>
</dbReference>
<dbReference type="SUPFAM" id="SSF75625">
    <property type="entry name" value="YebC-like"/>
    <property type="match status" value="1"/>
</dbReference>
<dbReference type="GO" id="GO:0006355">
    <property type="term" value="P:regulation of DNA-templated transcription"/>
    <property type="evidence" value="ECO:0007669"/>
    <property type="project" value="UniProtKB-UniRule"/>
</dbReference>
<dbReference type="InterPro" id="IPR002876">
    <property type="entry name" value="Transcrip_reg_TACO1-like"/>
</dbReference>
<dbReference type="PANTHER" id="PTHR12532:SF6">
    <property type="entry name" value="TRANSCRIPTIONAL REGULATORY PROTEIN YEBC-RELATED"/>
    <property type="match status" value="1"/>
</dbReference>
<dbReference type="NCBIfam" id="NF001030">
    <property type="entry name" value="PRK00110.1"/>
    <property type="match status" value="1"/>
</dbReference>
<protein>
    <recommendedName>
        <fullName evidence="6">Probable transcriptional regulatory protein UT61_C0037G0003</fullName>
    </recommendedName>
</protein>
<evidence type="ECO:0000313" key="9">
    <source>
        <dbReference type="EMBL" id="KKR29030.1"/>
    </source>
</evidence>
<comment type="similarity">
    <text evidence="1 6">Belongs to the TACO1 family.</text>
</comment>
<dbReference type="HAMAP" id="MF_00693">
    <property type="entry name" value="Transcrip_reg_TACO1"/>
    <property type="match status" value="1"/>
</dbReference>
<dbReference type="FunFam" id="1.10.10.200:FF:000002">
    <property type="entry name" value="Probable transcriptional regulatory protein CLM62_37755"/>
    <property type="match status" value="1"/>
</dbReference>
<evidence type="ECO:0000256" key="1">
    <source>
        <dbReference type="ARBA" id="ARBA00008724"/>
    </source>
</evidence>
<dbReference type="EMBL" id="LBXL01000037">
    <property type="protein sequence ID" value="KKR29030.1"/>
    <property type="molecule type" value="Genomic_DNA"/>
</dbReference>
<dbReference type="Pfam" id="PF01709">
    <property type="entry name" value="Transcrip_reg"/>
    <property type="match status" value="1"/>
</dbReference>
<dbReference type="InterPro" id="IPR029072">
    <property type="entry name" value="YebC-like"/>
</dbReference>
<dbReference type="PANTHER" id="PTHR12532">
    <property type="entry name" value="TRANSLATIONAL ACTIVATOR OF CYTOCHROME C OXIDASE 1"/>
    <property type="match status" value="1"/>
</dbReference>
<keyword evidence="3 6" id="KW-0805">Transcription regulation</keyword>
<keyword evidence="5 6" id="KW-0804">Transcription</keyword>
<sequence length="247" mass="26892">MSGHSHYATIKRQKGLKDAAKGKIFSKMARAIQISVKTGGSPDPNANAKLRDAIDTARSYNMPKDNIERAISKGVGEGSNLEEVTYEGFGPNGIAVIIETATDNRNRTGQEIKNLFERGGGSLAGPGSVVFNFEPKGLVVVKKEDNPEEQMLALIDAGVEDIEETDGDIEAYVQVDKLGATRDKLQEAGITISSFEIIKKPKNFQVVDEETLAKKVLAFLDNLENQSDVLKVYANINIPDEILQKIT</sequence>
<dbReference type="NCBIfam" id="NF009044">
    <property type="entry name" value="PRK12378.1"/>
    <property type="match status" value="1"/>
</dbReference>
<evidence type="ECO:0000256" key="4">
    <source>
        <dbReference type="ARBA" id="ARBA00023125"/>
    </source>
</evidence>
<keyword evidence="2 6" id="KW-0963">Cytoplasm</keyword>
<accession>A0A0G0S2V6</accession>
<dbReference type="GO" id="GO:0003677">
    <property type="term" value="F:DNA binding"/>
    <property type="evidence" value="ECO:0007669"/>
    <property type="project" value="UniProtKB-UniRule"/>
</dbReference>
<evidence type="ECO:0000256" key="6">
    <source>
        <dbReference type="HAMAP-Rule" id="MF_00693"/>
    </source>
</evidence>
<keyword evidence="4 6" id="KW-0238">DNA-binding</keyword>
<name>A0A0G0S2V6_9BACT</name>